<proteinExistence type="predicted"/>
<protein>
    <submittedName>
        <fullName evidence="1">Large subunit terminase</fullName>
    </submittedName>
</protein>
<dbReference type="Gene3D" id="3.30.420.240">
    <property type="match status" value="1"/>
</dbReference>
<dbReference type="Pfam" id="PF03237">
    <property type="entry name" value="Terminase_6N"/>
    <property type="match status" value="1"/>
</dbReference>
<reference evidence="1" key="1">
    <citation type="journal article" date="2021" name="Proc. Natl. Acad. Sci. U.S.A.">
        <title>A Catalog of Tens of Thousands of Viruses from Human Metagenomes Reveals Hidden Associations with Chronic Diseases.</title>
        <authorList>
            <person name="Tisza M.J."/>
            <person name="Buck C.B."/>
        </authorList>
    </citation>
    <scope>NUCLEOTIDE SEQUENCE</scope>
    <source>
        <strain evidence="1">CtvyM23</strain>
    </source>
</reference>
<accession>A0A8S5MHJ2</accession>
<dbReference type="Gene3D" id="3.40.50.300">
    <property type="entry name" value="P-loop containing nucleotide triphosphate hydrolases"/>
    <property type="match status" value="1"/>
</dbReference>
<sequence length="468" mass="53556">MSVIQNITYDWQPRPWQQKCIDTQKRFTVLAVHRRAGKTTFAINELVLSAITKKGNYVYICPVYKQAKMVAWQPLKEAVSVFKDVIDKCGKSAEIVEIRESETKINFWNGSTIFLLGSDNFDAVRGLKLAGVVLDEVAQMPKGLWNEGIRPALSDSKGWGLFIGTPKGINLFSELFYRGLDPEFSDNWTSSRFTYLETNAIDPDEMEAIKKETPEEVFKREYLCDFNASAIDQLISYELVKLASEREINFNSIKHNPLIMGVDVARFGNDRSVICFRQGLLIEEPLVYKDLSLVEFARVVRQQAVSRHCHEIYVDGTGVGGGVVDILNSQGIYVNDVNFGKKSLDHQYKNKRTEMWCRLADWINRGGCIPKNTDLITEIATPYFDVTDDNQKILETKKQIRDRLGKSPDMADALALTFAEDIPVCDLTEYEKEKLFYRSARKQRVSNNPFEEFENEICSRENTFNTFI</sequence>
<dbReference type="InterPro" id="IPR027417">
    <property type="entry name" value="P-loop_NTPase"/>
</dbReference>
<evidence type="ECO:0000313" key="1">
    <source>
        <dbReference type="EMBL" id="DAD81801.1"/>
    </source>
</evidence>
<organism evidence="1">
    <name type="scientific">Siphoviridae sp. ctvyM23</name>
    <dbReference type="NCBI Taxonomy" id="2826514"/>
    <lineage>
        <taxon>Viruses</taxon>
        <taxon>Duplodnaviria</taxon>
        <taxon>Heunggongvirae</taxon>
        <taxon>Uroviricota</taxon>
        <taxon>Caudoviricetes</taxon>
    </lineage>
</organism>
<name>A0A8S5MHJ2_9CAUD</name>
<dbReference type="EMBL" id="BK014908">
    <property type="protein sequence ID" value="DAD81801.1"/>
    <property type="molecule type" value="Genomic_DNA"/>
</dbReference>